<evidence type="ECO:0008006" key="6">
    <source>
        <dbReference type="Google" id="ProtNLM"/>
    </source>
</evidence>
<feature type="binding site" evidence="3">
    <location>
        <position position="213"/>
    </location>
    <ligand>
        <name>Zn(2+)</name>
        <dbReference type="ChEBI" id="CHEBI:29105"/>
        <label>1</label>
        <note>catalytic</note>
    </ligand>
</feature>
<dbReference type="Gene3D" id="3.20.20.70">
    <property type="entry name" value="Aldolase class I"/>
    <property type="match status" value="1"/>
</dbReference>
<comment type="caution">
    <text evidence="4">The sequence shown here is derived from an EMBL/GenBank/DDBJ whole genome shotgun (WGS) entry which is preliminary data.</text>
</comment>
<evidence type="ECO:0000313" key="4">
    <source>
        <dbReference type="EMBL" id="OGY93671.1"/>
    </source>
</evidence>
<feature type="binding site" evidence="3">
    <location>
        <position position="185"/>
    </location>
    <ligand>
        <name>Zn(2+)</name>
        <dbReference type="ChEBI" id="CHEBI:29105"/>
        <label>1</label>
        <note>catalytic</note>
    </ligand>
</feature>
<feature type="binding site" evidence="3">
    <location>
        <position position="84"/>
    </location>
    <ligand>
        <name>Zn(2+)</name>
        <dbReference type="ChEBI" id="CHEBI:29105"/>
        <label>1</label>
        <note>catalytic</note>
    </ligand>
</feature>
<dbReference type="Proteomes" id="UP000177626">
    <property type="component" value="Unassembled WGS sequence"/>
</dbReference>
<evidence type="ECO:0000313" key="5">
    <source>
        <dbReference type="Proteomes" id="UP000177626"/>
    </source>
</evidence>
<evidence type="ECO:0000256" key="1">
    <source>
        <dbReference type="PIRSR" id="PIRSR001359-1"/>
    </source>
</evidence>
<dbReference type="Pfam" id="PF01116">
    <property type="entry name" value="F_bP_aldolase"/>
    <property type="match status" value="1"/>
</dbReference>
<reference evidence="4 5" key="1">
    <citation type="journal article" date="2016" name="Nat. Commun.">
        <title>Thousands of microbial genomes shed light on interconnected biogeochemical processes in an aquifer system.</title>
        <authorList>
            <person name="Anantharaman K."/>
            <person name="Brown C.T."/>
            <person name="Hug L.A."/>
            <person name="Sharon I."/>
            <person name="Castelle C.J."/>
            <person name="Probst A.J."/>
            <person name="Thomas B.C."/>
            <person name="Singh A."/>
            <person name="Wilkins M.J."/>
            <person name="Karaoz U."/>
            <person name="Brodie E.L."/>
            <person name="Williams K.H."/>
            <person name="Hubbard S.S."/>
            <person name="Banfield J.F."/>
        </authorList>
    </citation>
    <scope>NUCLEOTIDE SEQUENCE [LARGE SCALE GENOMIC DNA]</scope>
</reference>
<dbReference type="GO" id="GO:0008270">
    <property type="term" value="F:zinc ion binding"/>
    <property type="evidence" value="ECO:0007669"/>
    <property type="project" value="InterPro"/>
</dbReference>
<dbReference type="PANTHER" id="PTHR30304:SF0">
    <property type="entry name" value="D-TAGATOSE-1,6-BISPHOSPHATE ALDOLASE SUBUNIT GATY-RELATED"/>
    <property type="match status" value="1"/>
</dbReference>
<evidence type="ECO:0000256" key="3">
    <source>
        <dbReference type="PIRSR" id="PIRSR001359-3"/>
    </source>
</evidence>
<dbReference type="GO" id="GO:0016832">
    <property type="term" value="F:aldehyde-lyase activity"/>
    <property type="evidence" value="ECO:0007669"/>
    <property type="project" value="InterPro"/>
</dbReference>
<comment type="cofactor">
    <cofactor evidence="3">
        <name>Zn(2+)</name>
        <dbReference type="ChEBI" id="CHEBI:29105"/>
    </cofactor>
    <text evidence="3">Binds 2 Zn(2+) ions per subunit. One is catalytic and the other provides a structural contribution.</text>
</comment>
<dbReference type="CDD" id="cd00947">
    <property type="entry name" value="TBP_aldolase_IIB"/>
    <property type="match status" value="1"/>
</dbReference>
<keyword evidence="3" id="KW-0862">Zinc</keyword>
<dbReference type="AlphaFoldDB" id="A0A1G2BXH4"/>
<feature type="binding site" evidence="2">
    <location>
        <begin position="235"/>
        <end position="238"/>
    </location>
    <ligand>
        <name>dihydroxyacetone phosphate</name>
        <dbReference type="ChEBI" id="CHEBI:57642"/>
    </ligand>
</feature>
<keyword evidence="3" id="KW-0479">Metal-binding</keyword>
<dbReference type="EMBL" id="MHKQ01000018">
    <property type="protein sequence ID" value="OGY93671.1"/>
    <property type="molecule type" value="Genomic_DNA"/>
</dbReference>
<feature type="binding site" evidence="3">
    <location>
        <position position="135"/>
    </location>
    <ligand>
        <name>Zn(2+)</name>
        <dbReference type="ChEBI" id="CHEBI:29105"/>
        <label>2</label>
    </ligand>
</feature>
<feature type="active site" description="Proton donor" evidence="1">
    <location>
        <position position="83"/>
    </location>
</feature>
<protein>
    <recommendedName>
        <fullName evidence="6">Tagatose-bisphosphate aldolase</fullName>
    </recommendedName>
</protein>
<dbReference type="NCBIfam" id="TIGR00167">
    <property type="entry name" value="cbbA"/>
    <property type="match status" value="1"/>
</dbReference>
<feature type="binding site" evidence="2">
    <location>
        <begin position="214"/>
        <end position="216"/>
    </location>
    <ligand>
        <name>dihydroxyacetone phosphate</name>
        <dbReference type="ChEBI" id="CHEBI:57642"/>
    </ligand>
</feature>
<organism evidence="4 5">
    <name type="scientific">Candidatus Komeilibacteria bacterium RIFOXYC1_FULL_37_11</name>
    <dbReference type="NCBI Taxonomy" id="1798555"/>
    <lineage>
        <taxon>Bacteria</taxon>
        <taxon>Candidatus Komeiliibacteriota</taxon>
    </lineage>
</organism>
<feature type="binding site" evidence="2">
    <location>
        <position position="186"/>
    </location>
    <ligand>
        <name>dihydroxyacetone phosphate</name>
        <dbReference type="ChEBI" id="CHEBI:57642"/>
    </ligand>
</feature>
<dbReference type="InterPro" id="IPR000771">
    <property type="entry name" value="FBA_II"/>
</dbReference>
<dbReference type="InterPro" id="IPR013785">
    <property type="entry name" value="Aldolase_TIM"/>
</dbReference>
<dbReference type="SUPFAM" id="SSF51569">
    <property type="entry name" value="Aldolase"/>
    <property type="match status" value="1"/>
</dbReference>
<feature type="binding site" evidence="3">
    <location>
        <position position="105"/>
    </location>
    <ligand>
        <name>Zn(2+)</name>
        <dbReference type="ChEBI" id="CHEBI:29105"/>
        <label>2</label>
    </ligand>
</feature>
<name>A0A1G2BXH4_9BACT</name>
<proteinExistence type="predicted"/>
<dbReference type="GO" id="GO:0005975">
    <property type="term" value="P:carbohydrate metabolic process"/>
    <property type="evidence" value="ECO:0007669"/>
    <property type="project" value="InterPro"/>
</dbReference>
<sequence>MIVPIKQIINKARQGRYAVGAFNTSNLEITLAIIRAAVKQKSPVIIQTSESAIDYSNLAIIFSIMTTVANTIGRAVPIAIHLDHGKNTKIVRECINIGYNSVHMDASDKDYATNIHLSKTMAKLAHQKKIWIQAELGSILGKEGMVKLETGEINMKDLLTDPYQAEDFVEKTQVDTLAVAVGTIHGHFRGIEKVDQVRLKKISQLVNIPIVLHGGSGLSPQTFKQAIKNGVSVINIDTNLRLAFKKALQNTVAKEGDIVDPRKTLNPATEAMQKEVEKMMRIFGSYNKA</sequence>
<gene>
    <name evidence="4" type="ORF">A2406_03825</name>
</gene>
<dbReference type="InterPro" id="IPR050246">
    <property type="entry name" value="Class_II_FBP_aldolase"/>
</dbReference>
<evidence type="ECO:0000256" key="2">
    <source>
        <dbReference type="PIRSR" id="PIRSR001359-2"/>
    </source>
</evidence>
<dbReference type="PANTHER" id="PTHR30304">
    <property type="entry name" value="D-TAGATOSE-1,6-BISPHOSPHATE ALDOLASE"/>
    <property type="match status" value="1"/>
</dbReference>
<accession>A0A1G2BXH4</accession>
<dbReference type="PIRSF" id="PIRSF001359">
    <property type="entry name" value="F_bP_aldolase_II"/>
    <property type="match status" value="1"/>
</dbReference>